<evidence type="ECO:0000313" key="2">
    <source>
        <dbReference type="Proteomes" id="UP000054558"/>
    </source>
</evidence>
<sequence length="129" mass="13973">MDKLRRAFEELLAADDVTPSELAKVAGKSISVWGNYPGKDKNTVVGPLSEDERLMSSNAKEMLTFVKVLTEACERTGEALRGAAILLSGDNQGAVRAVNAMSSRALDVNETVRQLSELCVRDDFDVVAQ</sequence>
<gene>
    <name evidence="1" type="ORF">KFL_009940020</name>
</gene>
<reference evidence="1 2" key="1">
    <citation type="journal article" date="2014" name="Nat. Commun.">
        <title>Klebsormidium flaccidum genome reveals primary factors for plant terrestrial adaptation.</title>
        <authorList>
            <person name="Hori K."/>
            <person name="Maruyama F."/>
            <person name="Fujisawa T."/>
            <person name="Togashi T."/>
            <person name="Yamamoto N."/>
            <person name="Seo M."/>
            <person name="Sato S."/>
            <person name="Yamada T."/>
            <person name="Mori H."/>
            <person name="Tajima N."/>
            <person name="Moriyama T."/>
            <person name="Ikeuchi M."/>
            <person name="Watanabe M."/>
            <person name="Wada H."/>
            <person name="Kobayashi K."/>
            <person name="Saito M."/>
            <person name="Masuda T."/>
            <person name="Sasaki-Sekimoto Y."/>
            <person name="Mashiguchi K."/>
            <person name="Awai K."/>
            <person name="Shimojima M."/>
            <person name="Masuda S."/>
            <person name="Iwai M."/>
            <person name="Nobusawa T."/>
            <person name="Narise T."/>
            <person name="Kondo S."/>
            <person name="Saito H."/>
            <person name="Sato R."/>
            <person name="Murakawa M."/>
            <person name="Ihara Y."/>
            <person name="Oshima-Yamada Y."/>
            <person name="Ohtaka K."/>
            <person name="Satoh M."/>
            <person name="Sonobe K."/>
            <person name="Ishii M."/>
            <person name="Ohtani R."/>
            <person name="Kanamori-Sato M."/>
            <person name="Honoki R."/>
            <person name="Miyazaki D."/>
            <person name="Mochizuki H."/>
            <person name="Umetsu J."/>
            <person name="Higashi K."/>
            <person name="Shibata D."/>
            <person name="Kamiya Y."/>
            <person name="Sato N."/>
            <person name="Nakamura Y."/>
            <person name="Tabata S."/>
            <person name="Ida S."/>
            <person name="Kurokawa K."/>
            <person name="Ohta H."/>
        </authorList>
    </citation>
    <scope>NUCLEOTIDE SEQUENCE [LARGE SCALE GENOMIC DNA]</scope>
    <source>
        <strain evidence="1 2">NIES-2285</strain>
    </source>
</reference>
<dbReference type="InterPro" id="IPR052055">
    <property type="entry name" value="Hepadnavirus_pol/RT"/>
</dbReference>
<dbReference type="AlphaFoldDB" id="A0A1Y1INY1"/>
<evidence type="ECO:0000313" key="1">
    <source>
        <dbReference type="EMBL" id="GAQ92363.1"/>
    </source>
</evidence>
<protein>
    <submittedName>
        <fullName evidence="1">Uncharacterized protein</fullName>
    </submittedName>
</protein>
<dbReference type="PANTHER" id="PTHR33050">
    <property type="entry name" value="REVERSE TRANSCRIPTASE DOMAIN-CONTAINING PROTEIN"/>
    <property type="match status" value="1"/>
</dbReference>
<name>A0A1Y1INY1_KLENI</name>
<dbReference type="PANTHER" id="PTHR33050:SF7">
    <property type="entry name" value="RIBONUCLEASE H"/>
    <property type="match status" value="1"/>
</dbReference>
<dbReference type="Proteomes" id="UP000054558">
    <property type="component" value="Unassembled WGS sequence"/>
</dbReference>
<keyword evidence="2" id="KW-1185">Reference proteome</keyword>
<proteinExistence type="predicted"/>
<organism evidence="1 2">
    <name type="scientific">Klebsormidium nitens</name>
    <name type="common">Green alga</name>
    <name type="synonym">Ulothrix nitens</name>
    <dbReference type="NCBI Taxonomy" id="105231"/>
    <lineage>
        <taxon>Eukaryota</taxon>
        <taxon>Viridiplantae</taxon>
        <taxon>Streptophyta</taxon>
        <taxon>Klebsormidiophyceae</taxon>
        <taxon>Klebsormidiales</taxon>
        <taxon>Klebsormidiaceae</taxon>
        <taxon>Klebsormidium</taxon>
    </lineage>
</organism>
<accession>A0A1Y1INY1</accession>
<dbReference type="EMBL" id="DF237943">
    <property type="protein sequence ID" value="GAQ92363.1"/>
    <property type="molecule type" value="Genomic_DNA"/>
</dbReference>